<feature type="region of interest" description="Disordered" evidence="1">
    <location>
        <begin position="67"/>
        <end position="90"/>
    </location>
</feature>
<sequence length="343" mass="38365">MNKTSRLAFHQMEARLAKTYGVQNVHETFTVDPTLEQKLQDKIVELSTFLPNINVITVDDLEGQNILGSASGPASGRTDTSVDGNERKPKDLLNLSASGYRLYQTNTDTYIRYATMDAWAKFQDLPERYQRYVQQRMATDREIIGWHGTSAAKDTDLEANPMMQDVNKGWLQYMREKMAANILTTGEKQDGEIRIGPDGDFINLDHAVLELVEGIPPYLRQGLVALIGSELVGKEKAALAIAMGQTPTEKTLTPAALATFGGLPWETPSNFPGRGIVITSHDNLSIYVQSGSWRRHIKDKPEKDRVEDFNSRNEGYVVETPEKFVAVEFDKVKLLQPDGTTWA</sequence>
<dbReference type="RefSeq" id="WP_180136655.1">
    <property type="nucleotide sequence ID" value="NZ_CAADHO010000001.1"/>
</dbReference>
<dbReference type="InterPro" id="IPR006441">
    <property type="entry name" value="Phage_P2_GpN"/>
</dbReference>
<dbReference type="Proteomes" id="UP000507962">
    <property type="component" value="Unassembled WGS sequence"/>
</dbReference>
<accession>A0A4U8YHE9</accession>
<dbReference type="EMBL" id="CAADHO010000001">
    <property type="protein sequence ID" value="VFQ42399.1"/>
    <property type="molecule type" value="Genomic_DNA"/>
</dbReference>
<dbReference type="NCBIfam" id="TIGR01551">
    <property type="entry name" value="major_capsid_P2"/>
    <property type="match status" value="1"/>
</dbReference>
<evidence type="ECO:0000313" key="2">
    <source>
        <dbReference type="EMBL" id="VFQ42399.1"/>
    </source>
</evidence>
<reference evidence="2 3" key="1">
    <citation type="submission" date="2019-03" db="EMBL/GenBank/DDBJ databases">
        <authorList>
            <person name="Nijsse B."/>
        </authorList>
    </citation>
    <scope>NUCLEOTIDE SEQUENCE [LARGE SCALE GENOMIC DNA]</scope>
    <source>
        <strain evidence="2">Desulfoluna butyratoxydans MSL71</strain>
    </source>
</reference>
<evidence type="ECO:0000313" key="3">
    <source>
        <dbReference type="Proteomes" id="UP000507962"/>
    </source>
</evidence>
<dbReference type="Pfam" id="PF05125">
    <property type="entry name" value="Phage_cap_P2"/>
    <property type="match status" value="1"/>
</dbReference>
<organism evidence="2 3">
    <name type="scientific">Desulfoluna butyratoxydans</name>
    <dbReference type="NCBI Taxonomy" id="231438"/>
    <lineage>
        <taxon>Bacteria</taxon>
        <taxon>Pseudomonadati</taxon>
        <taxon>Thermodesulfobacteriota</taxon>
        <taxon>Desulfobacteria</taxon>
        <taxon>Desulfobacterales</taxon>
        <taxon>Desulfolunaceae</taxon>
        <taxon>Desulfoluna</taxon>
    </lineage>
</organism>
<evidence type="ECO:0000256" key="1">
    <source>
        <dbReference type="SAM" id="MobiDB-lite"/>
    </source>
</evidence>
<protein>
    <submittedName>
        <fullName evidence="2">Bacteriophage p2 gpn major capsid</fullName>
    </submittedName>
</protein>
<proteinExistence type="predicted"/>
<keyword evidence="3" id="KW-1185">Reference proteome</keyword>
<gene>
    <name evidence="2" type="ORF">MSL71_170</name>
</gene>
<dbReference type="AlphaFoldDB" id="A0A4U8YHE9"/>
<name>A0A4U8YHE9_9BACT</name>